<feature type="signal peptide" evidence="1">
    <location>
        <begin position="1"/>
        <end position="20"/>
    </location>
</feature>
<dbReference type="AlphaFoldDB" id="A0A850R6P9"/>
<evidence type="ECO:0000313" key="2">
    <source>
        <dbReference type="EMBL" id="NVP02571.1"/>
    </source>
</evidence>
<dbReference type="EMBL" id="JABXOR010001305">
    <property type="protein sequence ID" value="NVP02571.1"/>
    <property type="molecule type" value="Genomic_DNA"/>
</dbReference>
<dbReference type="Proteomes" id="UP000533429">
    <property type="component" value="Unassembled WGS sequence"/>
</dbReference>
<comment type="caution">
    <text evidence="2">The sequence shown here is derived from an EMBL/GenBank/DDBJ whole genome shotgun (WGS) entry which is preliminary data.</text>
</comment>
<sequence>MKKTLILSAIICSITSIANAAEAPTPTKGDFSSADIQWIGHAKIIPGSDITITGENGAIEPNDGALNVNADGTFETTTPVKLESRLYFDKDGDGSKEAGDLFKTNWTLNPAKPVTVTWGTNVVDGMNIKVKDLLSSQQLTDTAGSNEADRVSLTVTNTSPTSVPAADPRAELNVQASILATVA</sequence>
<name>A0A850R6P9_PHODD</name>
<feature type="chain" id="PRO_5032979893" evidence="1">
    <location>
        <begin position="21"/>
        <end position="183"/>
    </location>
</feature>
<proteinExistence type="predicted"/>
<evidence type="ECO:0000313" key="3">
    <source>
        <dbReference type="Proteomes" id="UP000533429"/>
    </source>
</evidence>
<keyword evidence="1" id="KW-0732">Signal</keyword>
<organism evidence="2 3">
    <name type="scientific">Photobacterium damselae subsp. damselae</name>
    <name type="common">Listonella damsela</name>
    <dbReference type="NCBI Taxonomy" id="85581"/>
    <lineage>
        <taxon>Bacteria</taxon>
        <taxon>Pseudomonadati</taxon>
        <taxon>Pseudomonadota</taxon>
        <taxon>Gammaproteobacteria</taxon>
        <taxon>Vibrionales</taxon>
        <taxon>Vibrionaceae</taxon>
        <taxon>Photobacterium</taxon>
    </lineage>
</organism>
<protein>
    <submittedName>
        <fullName evidence="2">Uncharacterized protein</fullName>
    </submittedName>
</protein>
<evidence type="ECO:0000256" key="1">
    <source>
        <dbReference type="SAM" id="SignalP"/>
    </source>
</evidence>
<accession>A0A850R6P9</accession>
<reference evidence="2 3" key="1">
    <citation type="submission" date="2020-06" db="EMBL/GenBank/DDBJ databases">
        <title>Photobacterium damselae subsp. damselae comparative genomics.</title>
        <authorList>
            <person name="Osorio C.R."/>
        </authorList>
    </citation>
    <scope>NUCLEOTIDE SEQUENCE [LARGE SCALE GENOMIC DNA]</scope>
    <source>
        <strain evidence="2 3">TW250/03</strain>
    </source>
</reference>
<gene>
    <name evidence="2" type="ORF">HWA77_20375</name>
</gene>